<evidence type="ECO:0000313" key="6">
    <source>
        <dbReference type="EMBL" id="MBB6550421.1"/>
    </source>
</evidence>
<comment type="caution">
    <text evidence="6">The sequence shown here is derived from an EMBL/GenBank/DDBJ whole genome shotgun (WGS) entry which is preliminary data.</text>
</comment>
<evidence type="ECO:0000313" key="7">
    <source>
        <dbReference type="Proteomes" id="UP000565579"/>
    </source>
</evidence>
<protein>
    <submittedName>
        <fullName evidence="6">Putative membrane protein YphA (DoxX/SURF4 family)</fullName>
    </submittedName>
</protein>
<comment type="subcellular location">
    <subcellularLocation>
        <location evidence="1">Membrane</location>
        <topology evidence="1">Multi-pass membrane protein</topology>
    </subcellularLocation>
</comment>
<dbReference type="RefSeq" id="WP_185104697.1">
    <property type="nucleotide sequence ID" value="NZ_JACHMI010000001.1"/>
</dbReference>
<dbReference type="EMBL" id="JACHMI010000001">
    <property type="protein sequence ID" value="MBB6550421.1"/>
    <property type="molecule type" value="Genomic_DNA"/>
</dbReference>
<keyword evidence="4 5" id="KW-0472">Membrane</keyword>
<reference evidence="6 7" key="1">
    <citation type="submission" date="2020-08" db="EMBL/GenBank/DDBJ databases">
        <title>Sequencing the genomes of 1000 actinobacteria strains.</title>
        <authorList>
            <person name="Klenk H.-P."/>
        </authorList>
    </citation>
    <scope>NUCLEOTIDE SEQUENCE [LARGE SCALE GENOMIC DNA]</scope>
    <source>
        <strain evidence="6 7">DSM 43768</strain>
    </source>
</reference>
<keyword evidence="3 5" id="KW-1133">Transmembrane helix</keyword>
<name>A0A7X0NVJ9_9ACTN</name>
<keyword evidence="2 5" id="KW-0812">Transmembrane</keyword>
<sequence length="126" mass="12978">MNVFLWIVQAVLAASFAASGLAKLTRPKGELAGRYSWMETYSQGTLRSIGVLEVLGAAGLIVPAATGIVPVLTPIAAAGLAVMMIMAAAVHLRRGEPSGLLVTVVLFALAALAGWGRFGPYAALDL</sequence>
<keyword evidence="7" id="KW-1185">Reference proteome</keyword>
<dbReference type="GO" id="GO:0016020">
    <property type="term" value="C:membrane"/>
    <property type="evidence" value="ECO:0007669"/>
    <property type="project" value="UniProtKB-SubCell"/>
</dbReference>
<evidence type="ECO:0000256" key="3">
    <source>
        <dbReference type="ARBA" id="ARBA00022989"/>
    </source>
</evidence>
<feature type="transmembrane region" description="Helical" evidence="5">
    <location>
        <begin position="71"/>
        <end position="92"/>
    </location>
</feature>
<dbReference type="AlphaFoldDB" id="A0A7X0NVJ9"/>
<dbReference type="Proteomes" id="UP000565579">
    <property type="component" value="Unassembled WGS sequence"/>
</dbReference>
<feature type="transmembrane region" description="Helical" evidence="5">
    <location>
        <begin position="99"/>
        <end position="118"/>
    </location>
</feature>
<evidence type="ECO:0000256" key="5">
    <source>
        <dbReference type="SAM" id="Phobius"/>
    </source>
</evidence>
<organism evidence="6 7">
    <name type="scientific">Nonomuraea rubra</name>
    <dbReference type="NCBI Taxonomy" id="46180"/>
    <lineage>
        <taxon>Bacteria</taxon>
        <taxon>Bacillati</taxon>
        <taxon>Actinomycetota</taxon>
        <taxon>Actinomycetes</taxon>
        <taxon>Streptosporangiales</taxon>
        <taxon>Streptosporangiaceae</taxon>
        <taxon>Nonomuraea</taxon>
    </lineage>
</organism>
<feature type="transmembrane region" description="Helical" evidence="5">
    <location>
        <begin position="45"/>
        <end position="65"/>
    </location>
</feature>
<dbReference type="InterPro" id="IPR032808">
    <property type="entry name" value="DoxX"/>
</dbReference>
<feature type="transmembrane region" description="Helical" evidence="5">
    <location>
        <begin position="6"/>
        <end position="24"/>
    </location>
</feature>
<dbReference type="Pfam" id="PF13564">
    <property type="entry name" value="DoxX_2"/>
    <property type="match status" value="1"/>
</dbReference>
<accession>A0A7X0NVJ9</accession>
<evidence type="ECO:0000256" key="4">
    <source>
        <dbReference type="ARBA" id="ARBA00023136"/>
    </source>
</evidence>
<gene>
    <name evidence="6" type="ORF">HD593_005216</name>
</gene>
<proteinExistence type="predicted"/>
<evidence type="ECO:0000256" key="1">
    <source>
        <dbReference type="ARBA" id="ARBA00004141"/>
    </source>
</evidence>
<evidence type="ECO:0000256" key="2">
    <source>
        <dbReference type="ARBA" id="ARBA00022692"/>
    </source>
</evidence>